<keyword evidence="1" id="KW-1133">Transmembrane helix</keyword>
<protein>
    <submittedName>
        <fullName evidence="2">Uncharacterized protein</fullName>
    </submittedName>
</protein>
<comment type="caution">
    <text evidence="2">The sequence shown here is derived from an EMBL/GenBank/DDBJ whole genome shotgun (WGS) entry which is preliminary data.</text>
</comment>
<keyword evidence="3" id="KW-1185">Reference proteome</keyword>
<organism evidence="2 3">
    <name type="scientific">Zhenpiania hominis</name>
    <dbReference type="NCBI Taxonomy" id="2763644"/>
    <lineage>
        <taxon>Bacteria</taxon>
        <taxon>Bacillati</taxon>
        <taxon>Bacillota</taxon>
        <taxon>Clostridia</taxon>
        <taxon>Peptostreptococcales</taxon>
        <taxon>Anaerovoracaceae</taxon>
        <taxon>Zhenpiania</taxon>
    </lineage>
</organism>
<proteinExistence type="predicted"/>
<evidence type="ECO:0000313" key="3">
    <source>
        <dbReference type="Proteomes" id="UP000602647"/>
    </source>
</evidence>
<dbReference type="AlphaFoldDB" id="A0A923NLN5"/>
<keyword evidence="1" id="KW-0472">Membrane</keyword>
<evidence type="ECO:0000256" key="1">
    <source>
        <dbReference type="SAM" id="Phobius"/>
    </source>
</evidence>
<sequence>MSVYEMLLSAAIGMGTGILSGWLSGVIVTRYYRSLDQKQEQRVLHIKYLEDTAAHLLRVLNELDLLTHKDGPADYENLLREIGIIQISRGKLDDSDPTAALILEKNDMLSEIEHDLKENHLDLQQASLRLIKLSVRLMDATDAYRKQNL</sequence>
<gene>
    <name evidence="2" type="ORF">H9L42_13370</name>
</gene>
<reference evidence="2" key="1">
    <citation type="submission" date="2020-08" db="EMBL/GenBank/DDBJ databases">
        <title>Genome public.</title>
        <authorList>
            <person name="Liu C."/>
            <person name="Sun Q."/>
        </authorList>
    </citation>
    <scope>NUCLEOTIDE SEQUENCE</scope>
    <source>
        <strain evidence="2">BX12</strain>
    </source>
</reference>
<dbReference type="EMBL" id="JACRYT010000019">
    <property type="protein sequence ID" value="MBC6680814.1"/>
    <property type="molecule type" value="Genomic_DNA"/>
</dbReference>
<dbReference type="RefSeq" id="WP_187303909.1">
    <property type="nucleotide sequence ID" value="NZ_JACRYT010000019.1"/>
</dbReference>
<dbReference type="Proteomes" id="UP000602647">
    <property type="component" value="Unassembled WGS sequence"/>
</dbReference>
<accession>A0A923NLN5</accession>
<evidence type="ECO:0000313" key="2">
    <source>
        <dbReference type="EMBL" id="MBC6680814.1"/>
    </source>
</evidence>
<name>A0A923NLN5_9FIRM</name>
<feature type="transmembrane region" description="Helical" evidence="1">
    <location>
        <begin position="6"/>
        <end position="32"/>
    </location>
</feature>
<keyword evidence="1" id="KW-0812">Transmembrane</keyword>